<dbReference type="InterPro" id="IPR048631">
    <property type="entry name" value="SecD_1st"/>
</dbReference>
<evidence type="ECO:0000256" key="9">
    <source>
        <dbReference type="HAMAP-Rule" id="MF_01463"/>
    </source>
</evidence>
<protein>
    <recommendedName>
        <fullName evidence="9">Protein translocase subunit SecD</fullName>
    </recommendedName>
</protein>
<keyword evidence="7 9" id="KW-0811">Translocation</keyword>
<comment type="function">
    <text evidence="9">Part of the Sec protein translocase complex. Interacts with the SecYEG preprotein conducting channel. SecDF uses the proton motive force (PMF) to complete protein translocation after the ATP-dependent function of SecA.</text>
</comment>
<evidence type="ECO:0000256" key="8">
    <source>
        <dbReference type="ARBA" id="ARBA00023136"/>
    </source>
</evidence>
<dbReference type="GO" id="GO:0015450">
    <property type="term" value="F:protein-transporting ATPase activity"/>
    <property type="evidence" value="ECO:0007669"/>
    <property type="project" value="InterPro"/>
</dbReference>
<feature type="transmembrane region" description="Helical" evidence="9">
    <location>
        <begin position="12"/>
        <end position="30"/>
    </location>
</feature>
<keyword evidence="6 9" id="KW-1133">Transmembrane helix</keyword>
<dbReference type="PANTHER" id="PTHR30081">
    <property type="entry name" value="PROTEIN-EXPORT MEMBRANE PROTEIN SEC"/>
    <property type="match status" value="1"/>
</dbReference>
<evidence type="ECO:0000259" key="11">
    <source>
        <dbReference type="Pfam" id="PF03176"/>
    </source>
</evidence>
<proteinExistence type="inferred from homology"/>
<dbReference type="PANTHER" id="PTHR30081:SF1">
    <property type="entry name" value="PROTEIN TRANSLOCASE SUBUNIT SECD"/>
    <property type="match status" value="1"/>
</dbReference>
<evidence type="ECO:0000256" key="1">
    <source>
        <dbReference type="ARBA" id="ARBA00004141"/>
    </source>
</evidence>
<evidence type="ECO:0000256" key="7">
    <source>
        <dbReference type="ARBA" id="ARBA00023010"/>
    </source>
</evidence>
<evidence type="ECO:0000259" key="12">
    <source>
        <dbReference type="Pfam" id="PF21760"/>
    </source>
</evidence>
<evidence type="ECO:0000256" key="6">
    <source>
        <dbReference type="ARBA" id="ARBA00022989"/>
    </source>
</evidence>
<comment type="caution">
    <text evidence="14">The sequence shown here is derived from an EMBL/GenBank/DDBJ whole genome shotgun (WGS) entry which is preliminary data.</text>
</comment>
<dbReference type="InterPro" id="IPR022813">
    <property type="entry name" value="SecD/SecF_arch_bac"/>
</dbReference>
<dbReference type="Pfam" id="PF03176">
    <property type="entry name" value="MMPL"/>
    <property type="match status" value="1"/>
</dbReference>
<gene>
    <name evidence="9 14" type="primary">secD</name>
    <name evidence="14" type="ORF">Pme01_39300</name>
</gene>
<dbReference type="NCBIfam" id="TIGR00916">
    <property type="entry name" value="2A0604s01"/>
    <property type="match status" value="1"/>
</dbReference>
<dbReference type="InterPro" id="IPR004869">
    <property type="entry name" value="MMPL_dom"/>
</dbReference>
<dbReference type="HAMAP" id="MF_01463_B">
    <property type="entry name" value="SecD_B"/>
    <property type="match status" value="1"/>
</dbReference>
<sequence>MAAPSGQLKASRYFIALALILVALYSLVFFTGDKKAHPKLGLDLQGGTSMTLSAATLGTNQAPDKERLERAREIIASRVDSTGVSEPEVITEGASNIVVNVAGKTNEADLRKLVAPAELRFRHVGGTAPDTGGAEPTPTPSASGSAAPSAAPNASASPNASAAPGAKPSASASAAAGASAAPSASASASAAPISESLEKRRAAVIAKLGPAYQAAQTIQSPEQVNPQLLATLKPFGQLSSAEVAALPADIQFNVPTITCKQLNGRDPGSISDPKQTVVACGTERGAGAKYKLDPAKVVGEDVKEASFSNEPTQGWIVRLAFRNPDKWANLTGEVYGNGSVPDTQRQVAIVLDNTVVSAPVIQEKMTGDATIYGQFTRSDVETLSQQLKYGSLPLSFKIQDYSDVTATLGLQQMKMGLLAGAIGILLVVLYCLFYYRALGLVVILSLLVSAALVFASLVLLGRFMGYTLSLAGIAGFIVAIGITADSFVVFFERLKDEVKDGRTVRSAVPRAWVRARRTILSADTVSFLAAAVLYFLALGPVKGFAFTLGMSTLIDVLVVFLFTHPLVAVLARLSAFTSPRFSGLGNLRSDKAVGASQATNRFGAVRTKES</sequence>
<feature type="transmembrane region" description="Helical" evidence="9">
    <location>
        <begin position="544"/>
        <end position="571"/>
    </location>
</feature>
<dbReference type="Pfam" id="PF21760">
    <property type="entry name" value="SecD_1st"/>
    <property type="match status" value="1"/>
</dbReference>
<dbReference type="GO" id="GO:0043952">
    <property type="term" value="P:protein transport by the Sec complex"/>
    <property type="evidence" value="ECO:0007669"/>
    <property type="project" value="UniProtKB-UniRule"/>
</dbReference>
<feature type="transmembrane region" description="Helical" evidence="9">
    <location>
        <begin position="415"/>
        <end position="433"/>
    </location>
</feature>
<dbReference type="AlphaFoldDB" id="A0A8J3X519"/>
<dbReference type="SUPFAM" id="SSF82866">
    <property type="entry name" value="Multidrug efflux transporter AcrB transmembrane domain"/>
    <property type="match status" value="1"/>
</dbReference>
<evidence type="ECO:0000256" key="4">
    <source>
        <dbReference type="ARBA" id="ARBA00022692"/>
    </source>
</evidence>
<keyword evidence="4 9" id="KW-0812">Transmembrane</keyword>
<reference evidence="14" key="1">
    <citation type="submission" date="2021-01" db="EMBL/GenBank/DDBJ databases">
        <title>Whole genome shotgun sequence of Planosporangium mesophilum NBRC 109066.</title>
        <authorList>
            <person name="Komaki H."/>
            <person name="Tamura T."/>
        </authorList>
    </citation>
    <scope>NUCLEOTIDE SEQUENCE</scope>
    <source>
        <strain evidence="14">NBRC 109066</strain>
    </source>
</reference>
<evidence type="ECO:0000313" key="14">
    <source>
        <dbReference type="EMBL" id="GII24333.1"/>
    </source>
</evidence>
<dbReference type="Pfam" id="PF22599">
    <property type="entry name" value="SecDF_P1_head"/>
    <property type="match status" value="1"/>
</dbReference>
<dbReference type="EMBL" id="BOON01000035">
    <property type="protein sequence ID" value="GII24333.1"/>
    <property type="molecule type" value="Genomic_DNA"/>
</dbReference>
<name>A0A8J3X519_9ACTN</name>
<feature type="transmembrane region" description="Helical" evidence="9">
    <location>
        <begin position="519"/>
        <end position="538"/>
    </location>
</feature>
<feature type="compositionally biased region" description="Low complexity" evidence="10">
    <location>
        <begin position="140"/>
        <end position="170"/>
    </location>
</feature>
<evidence type="ECO:0000259" key="13">
    <source>
        <dbReference type="Pfam" id="PF22599"/>
    </source>
</evidence>
<keyword evidence="15" id="KW-1185">Reference proteome</keyword>
<dbReference type="InterPro" id="IPR054384">
    <property type="entry name" value="SecDF_P1_head"/>
</dbReference>
<dbReference type="GO" id="GO:0005886">
    <property type="term" value="C:plasma membrane"/>
    <property type="evidence" value="ECO:0007669"/>
    <property type="project" value="UniProtKB-SubCell"/>
</dbReference>
<dbReference type="GO" id="GO:0006605">
    <property type="term" value="P:protein targeting"/>
    <property type="evidence" value="ECO:0007669"/>
    <property type="project" value="UniProtKB-UniRule"/>
</dbReference>
<dbReference type="InterPro" id="IPR055344">
    <property type="entry name" value="SecD_SecF_C_bact"/>
</dbReference>
<dbReference type="Proteomes" id="UP000599074">
    <property type="component" value="Unassembled WGS sequence"/>
</dbReference>
<evidence type="ECO:0000313" key="15">
    <source>
        <dbReference type="Proteomes" id="UP000599074"/>
    </source>
</evidence>
<keyword evidence="2 9" id="KW-0813">Transport</keyword>
<feature type="domain" description="SecDF P1 head subdomain" evidence="13">
    <location>
        <begin position="287"/>
        <end position="393"/>
    </location>
</feature>
<dbReference type="GO" id="GO:0065002">
    <property type="term" value="P:intracellular protein transmembrane transport"/>
    <property type="evidence" value="ECO:0007669"/>
    <property type="project" value="UniProtKB-UniRule"/>
</dbReference>
<evidence type="ECO:0000256" key="5">
    <source>
        <dbReference type="ARBA" id="ARBA00022927"/>
    </source>
</evidence>
<evidence type="ECO:0000256" key="10">
    <source>
        <dbReference type="SAM" id="MobiDB-lite"/>
    </source>
</evidence>
<feature type="domain" description="Protein translocase subunit SecDF P1" evidence="12">
    <location>
        <begin position="69"/>
        <end position="124"/>
    </location>
</feature>
<feature type="region of interest" description="Disordered" evidence="10">
    <location>
        <begin position="124"/>
        <end position="170"/>
    </location>
</feature>
<comment type="similarity">
    <text evidence="9">Belongs to the SecD/SecF family. SecD subfamily.</text>
</comment>
<comment type="subcellular location">
    <subcellularLocation>
        <location evidence="9">Cell membrane</location>
        <topology evidence="9">Multi-pass membrane protein</topology>
    </subcellularLocation>
    <subcellularLocation>
        <location evidence="1">Membrane</location>
        <topology evidence="1">Multi-pass membrane protein</topology>
    </subcellularLocation>
</comment>
<dbReference type="NCBIfam" id="TIGR01129">
    <property type="entry name" value="secD"/>
    <property type="match status" value="1"/>
</dbReference>
<evidence type="ECO:0000256" key="2">
    <source>
        <dbReference type="ARBA" id="ARBA00022448"/>
    </source>
</evidence>
<keyword evidence="3 9" id="KW-1003">Cell membrane</keyword>
<dbReference type="Gene3D" id="3.30.1360.200">
    <property type="match status" value="1"/>
</dbReference>
<dbReference type="RefSeq" id="WP_239088334.1">
    <property type="nucleotide sequence ID" value="NZ_BOON01000035.1"/>
</dbReference>
<evidence type="ECO:0000256" key="3">
    <source>
        <dbReference type="ARBA" id="ARBA00022475"/>
    </source>
</evidence>
<organism evidence="14 15">
    <name type="scientific">Planosporangium mesophilum</name>
    <dbReference type="NCBI Taxonomy" id="689768"/>
    <lineage>
        <taxon>Bacteria</taxon>
        <taxon>Bacillati</taxon>
        <taxon>Actinomycetota</taxon>
        <taxon>Actinomycetes</taxon>
        <taxon>Micromonosporales</taxon>
        <taxon>Micromonosporaceae</taxon>
        <taxon>Planosporangium</taxon>
    </lineage>
</organism>
<comment type="subunit">
    <text evidence="9">Forms a complex with SecF. Part of the essential Sec protein translocation apparatus which comprises SecA, SecYEG and auxiliary proteins SecDF. Other proteins may also be involved.</text>
</comment>
<dbReference type="InterPro" id="IPR005791">
    <property type="entry name" value="SecD"/>
</dbReference>
<keyword evidence="5 9" id="KW-0653">Protein transport</keyword>
<feature type="transmembrane region" description="Helical" evidence="9">
    <location>
        <begin position="466"/>
        <end position="491"/>
    </location>
</feature>
<feature type="domain" description="Membrane transport protein MMPL" evidence="11">
    <location>
        <begin position="417"/>
        <end position="571"/>
    </location>
</feature>
<dbReference type="Gene3D" id="3.30.70.3220">
    <property type="match status" value="1"/>
</dbReference>
<keyword evidence="8 9" id="KW-0472">Membrane</keyword>
<feature type="transmembrane region" description="Helical" evidence="9">
    <location>
        <begin position="440"/>
        <end position="460"/>
    </location>
</feature>
<dbReference type="Gene3D" id="1.20.1640.10">
    <property type="entry name" value="Multidrug efflux transporter AcrB transmembrane domain"/>
    <property type="match status" value="1"/>
</dbReference>
<accession>A0A8J3X519</accession>